<protein>
    <submittedName>
        <fullName evidence="3">Ferric iron reductase</fullName>
    </submittedName>
</protein>
<name>A0A7X6CX60_9ACTN</name>
<evidence type="ECO:0000313" key="3">
    <source>
        <dbReference type="EMBL" id="NJQ04224.1"/>
    </source>
</evidence>
<feature type="region of interest" description="Disordered" evidence="1">
    <location>
        <begin position="122"/>
        <end position="161"/>
    </location>
</feature>
<dbReference type="Proteomes" id="UP000578686">
    <property type="component" value="Unassembled WGS sequence"/>
</dbReference>
<dbReference type="AlphaFoldDB" id="A0A7X6CX60"/>
<evidence type="ECO:0000313" key="4">
    <source>
        <dbReference type="Proteomes" id="UP000578686"/>
    </source>
</evidence>
<keyword evidence="4" id="KW-1185">Reference proteome</keyword>
<evidence type="ECO:0000259" key="2">
    <source>
        <dbReference type="Pfam" id="PF11575"/>
    </source>
</evidence>
<feature type="region of interest" description="Disordered" evidence="1">
    <location>
        <begin position="1"/>
        <end position="27"/>
    </location>
</feature>
<gene>
    <name evidence="3" type="ORF">HCN56_01195</name>
</gene>
<evidence type="ECO:0000256" key="1">
    <source>
        <dbReference type="SAM" id="MobiDB-lite"/>
    </source>
</evidence>
<feature type="domain" description="Ferric siderophore reductase C-terminal" evidence="2">
    <location>
        <begin position="253"/>
        <end position="273"/>
    </location>
</feature>
<sequence length="282" mass="29379">MAAEDDAPPAGAAPTADPAAAPDPAASWDRLSAVGPFFTLGTAPPPPGAVPLAALRDGDTRPWERRLDHIASRLGTDQRRVAASLAYQGLASRLWSVALASASVLGAVPRLTPEQLYWLPEGSTPDDLWTTEPLPAAPAPGPLSADPDGPDRPRPTGSVALPPATAAAVHRAVHTAHLEPLAHSLRATTPIAPALLRGNSASALAGAGRQLLDWARRARAPRAAERAATLTAALLHHPGTRPEWTEDSGAFRRRSCCLYYRVPGGGLCGDCVLDRPPRTGTD</sequence>
<accession>A0A7X6CX60</accession>
<dbReference type="RefSeq" id="WP_167967523.1">
    <property type="nucleotide sequence ID" value="NZ_JAAVJD010000004.1"/>
</dbReference>
<dbReference type="GO" id="GO:0051537">
    <property type="term" value="F:2 iron, 2 sulfur cluster binding"/>
    <property type="evidence" value="ECO:0007669"/>
    <property type="project" value="InterPro"/>
</dbReference>
<comment type="caution">
    <text evidence="3">The sequence shown here is derived from an EMBL/GenBank/DDBJ whole genome shotgun (WGS) entry which is preliminary data.</text>
</comment>
<feature type="compositionally biased region" description="Low complexity" evidence="1">
    <location>
        <begin position="8"/>
        <end position="26"/>
    </location>
</feature>
<organism evidence="3 4">
    <name type="scientific">Streptomyces lonarensis</name>
    <dbReference type="NCBI Taxonomy" id="700599"/>
    <lineage>
        <taxon>Bacteria</taxon>
        <taxon>Bacillati</taxon>
        <taxon>Actinomycetota</taxon>
        <taxon>Actinomycetes</taxon>
        <taxon>Kitasatosporales</taxon>
        <taxon>Streptomycetaceae</taxon>
        <taxon>Streptomyces</taxon>
    </lineage>
</organism>
<dbReference type="EMBL" id="JAAVJD010000004">
    <property type="protein sequence ID" value="NJQ04224.1"/>
    <property type="molecule type" value="Genomic_DNA"/>
</dbReference>
<proteinExistence type="predicted"/>
<dbReference type="InterPro" id="IPR024726">
    <property type="entry name" value="FhuF_C"/>
</dbReference>
<dbReference type="Pfam" id="PF11575">
    <property type="entry name" value="FhuF_C"/>
    <property type="match status" value="1"/>
</dbReference>
<reference evidence="3 4" key="1">
    <citation type="submission" date="2020-03" db="EMBL/GenBank/DDBJ databases">
        <title>Draft genome of Streptomyces sp. ventii, isolated from the Axial Seamount in the Pacific Ocean, and resequencing of the two type strains Streptomyces lonarensis strain NCL 716 and Streptomyces bohaiensis strain 11A07.</title>
        <authorList>
            <person name="Loughran R.M."/>
            <person name="Pfannmuller K.M."/>
            <person name="Wasson B.J."/>
            <person name="Deadmond M.C."/>
            <person name="Paddock B.E."/>
            <person name="Koyack M.J."/>
            <person name="Gallegos D.A."/>
            <person name="Mitchell E.A."/>
            <person name="Ushijima B."/>
            <person name="Saw J.H."/>
            <person name="Mcphail K.L."/>
            <person name="Videau P."/>
        </authorList>
    </citation>
    <scope>NUCLEOTIDE SEQUENCE [LARGE SCALE GENOMIC DNA]</scope>
    <source>
        <strain evidence="3 4">NCL716</strain>
    </source>
</reference>